<protein>
    <submittedName>
        <fullName evidence="2">Uncharacterized protein</fullName>
    </submittedName>
</protein>
<keyword evidence="3" id="KW-1185">Reference proteome</keyword>
<sequence>MDNQSWPTYCTLTNYQGNLACKLYNVTEDEYGRPLKPNYVVGLLCCYDGTQCKVKNGVESVKRNLYLKYTVEWFDWSDSIIPVNIYLMSQILGRTLESMVACENGSATNDFTNIKKSKASFLISGDVVYGVAHLHSGGIGYALYGGDGRVIFSSRAIYGEGNEAGNEVGYIVGMTTCYPNPGSIKITKDEVLNLESNYNSEKSHTGVIGLFYIIVADSSSTLDASVQIHQDYVVPIPIFFWRVAVFGLAIFAALVVSYRRQRQSEDDYHSIATST</sequence>
<organism evidence="2 3">
    <name type="scientific">Lactuca virosa</name>
    <dbReference type="NCBI Taxonomy" id="75947"/>
    <lineage>
        <taxon>Eukaryota</taxon>
        <taxon>Viridiplantae</taxon>
        <taxon>Streptophyta</taxon>
        <taxon>Embryophyta</taxon>
        <taxon>Tracheophyta</taxon>
        <taxon>Spermatophyta</taxon>
        <taxon>Magnoliopsida</taxon>
        <taxon>eudicotyledons</taxon>
        <taxon>Gunneridae</taxon>
        <taxon>Pentapetalae</taxon>
        <taxon>asterids</taxon>
        <taxon>campanulids</taxon>
        <taxon>Asterales</taxon>
        <taxon>Asteraceae</taxon>
        <taxon>Cichorioideae</taxon>
        <taxon>Cichorieae</taxon>
        <taxon>Lactucinae</taxon>
        <taxon>Lactuca</taxon>
    </lineage>
</organism>
<dbReference type="PANTHER" id="PTHR33390:SF1">
    <property type="entry name" value="STRESS UP-REGULATED NOD 19 PROTEIN"/>
    <property type="match status" value="1"/>
</dbReference>
<evidence type="ECO:0000313" key="3">
    <source>
        <dbReference type="Proteomes" id="UP001157418"/>
    </source>
</evidence>
<reference evidence="2 3" key="1">
    <citation type="submission" date="2022-01" db="EMBL/GenBank/DDBJ databases">
        <authorList>
            <person name="Xiong W."/>
            <person name="Schranz E."/>
        </authorList>
    </citation>
    <scope>NUCLEOTIDE SEQUENCE [LARGE SCALE GENOMIC DNA]</scope>
</reference>
<name>A0AAU9P0Y6_9ASTR</name>
<keyword evidence="1" id="KW-0472">Membrane</keyword>
<feature type="transmembrane region" description="Helical" evidence="1">
    <location>
        <begin position="239"/>
        <end position="258"/>
    </location>
</feature>
<dbReference type="AlphaFoldDB" id="A0AAU9P0Y6"/>
<keyword evidence="1" id="KW-0812">Transmembrane</keyword>
<dbReference type="InterPro" id="IPR011692">
    <property type="entry name" value="Stress_up-reg_Nod19"/>
</dbReference>
<dbReference type="PANTHER" id="PTHR33390">
    <property type="entry name" value="STRESS UP-REGULATED NOD 19 PROTEIN"/>
    <property type="match status" value="1"/>
</dbReference>
<keyword evidence="1" id="KW-1133">Transmembrane helix</keyword>
<evidence type="ECO:0000313" key="2">
    <source>
        <dbReference type="EMBL" id="CAH1443613.1"/>
    </source>
</evidence>
<gene>
    <name evidence="2" type="ORF">LVIROSA_LOCUS29519</name>
</gene>
<evidence type="ECO:0000256" key="1">
    <source>
        <dbReference type="SAM" id="Phobius"/>
    </source>
</evidence>
<proteinExistence type="predicted"/>
<comment type="caution">
    <text evidence="2">The sequence shown here is derived from an EMBL/GenBank/DDBJ whole genome shotgun (WGS) entry which is preliminary data.</text>
</comment>
<dbReference type="Proteomes" id="UP001157418">
    <property type="component" value="Unassembled WGS sequence"/>
</dbReference>
<accession>A0AAU9P0Y6</accession>
<dbReference type="Pfam" id="PF07712">
    <property type="entry name" value="SURNod19"/>
    <property type="match status" value="1"/>
</dbReference>
<dbReference type="EMBL" id="CAKMRJ010005523">
    <property type="protein sequence ID" value="CAH1443613.1"/>
    <property type="molecule type" value="Genomic_DNA"/>
</dbReference>